<evidence type="ECO:0000256" key="6">
    <source>
        <dbReference type="ARBA" id="ARBA00022630"/>
    </source>
</evidence>
<keyword evidence="7 13" id="KW-0662">Pyridine nucleotide biosynthesis</keyword>
<protein>
    <recommendedName>
        <fullName evidence="5 12">L-aspartate oxidase</fullName>
        <ecNumber evidence="4 12">1.4.3.16</ecNumber>
    </recommendedName>
</protein>
<feature type="domain" description="Fumarate reductase/succinate dehydrogenase flavoprotein-like C-terminal" evidence="15">
    <location>
        <begin position="487"/>
        <end position="529"/>
    </location>
</feature>
<dbReference type="PRINTS" id="PR00411">
    <property type="entry name" value="PNDRDTASEI"/>
</dbReference>
<evidence type="ECO:0000256" key="4">
    <source>
        <dbReference type="ARBA" id="ARBA00012173"/>
    </source>
</evidence>
<evidence type="ECO:0000256" key="1">
    <source>
        <dbReference type="ARBA" id="ARBA00001974"/>
    </source>
</evidence>
<dbReference type="AlphaFoldDB" id="A0A7W8TU77"/>
<feature type="domain" description="FAD-dependent oxidoreductase 2 FAD-binding" evidence="14">
    <location>
        <begin position="3"/>
        <end position="391"/>
    </location>
</feature>
<comment type="caution">
    <text evidence="16">The sequence shown here is derived from an EMBL/GenBank/DDBJ whole genome shotgun (WGS) entry which is preliminary data.</text>
</comment>
<reference evidence="16 17" key="1">
    <citation type="submission" date="2020-08" db="EMBL/GenBank/DDBJ databases">
        <title>Sequencing the genomes of 1000 actinobacteria strains.</title>
        <authorList>
            <person name="Klenk H.-P."/>
        </authorList>
    </citation>
    <scope>NUCLEOTIDE SEQUENCE [LARGE SCALE GENOMIC DNA]</scope>
    <source>
        <strain evidence="16 17">DSM 105783</strain>
    </source>
</reference>
<sequence>MSILVIGSGVAGLSAAISAVQRGAEVTLLTKAALEDSNSMMAQGGYAAVLREGERSPGDSVESHVQDTLSAGSMHGLPAAVRQICAGGADSVDQLVARGVPFDRDAFGRYLLTLEAAHSFPRILHVGGDASGRGITSALVATAKSLADQGRLRVIEGAEVGSLVLDSGAVTGVEYLSSTGVRRRLLASAVILATGGAGQLFAHTTNPSVATGDGVLLAARAGAILKDLEFYQFHPTVLTVQGADGSVSSQLVSEAVRGEGAVIRDARGKRFVQEYHSLGELAPRDAVSRALALHARAERENGAAFLDATAIEAERGKGFLAQRFPTLDAMTRAAGFDWTRELLPISPAAHYWMGGVATDLNGATSVPGLYAVGEVACTGVHGANRLASNSLLEGVVFAERAVEHALSGAHDSLDAGVFRGAASSRPAPREVSIPAASSSEISASINSLTREDVQAAMERDAGIIRDAAGLNRIRKLLANTPGEDAAADNLRTLGLLLAESALAREESLGAHYRQDSRKGGTWVSSGVVLKEENRTSTHELAFAERTAS</sequence>
<dbReference type="UniPathway" id="UPA00253">
    <property type="reaction ID" value="UER00326"/>
</dbReference>
<evidence type="ECO:0000256" key="9">
    <source>
        <dbReference type="ARBA" id="ARBA00023002"/>
    </source>
</evidence>
<comment type="subcellular location">
    <subcellularLocation>
        <location evidence="13">Cytoplasm</location>
    </subcellularLocation>
</comment>
<dbReference type="GO" id="GO:0033765">
    <property type="term" value="F:steroid dehydrogenase activity, acting on the CH-CH group of donors"/>
    <property type="evidence" value="ECO:0007669"/>
    <property type="project" value="UniProtKB-ARBA"/>
</dbReference>
<comment type="function">
    <text evidence="10">Catalyzes the oxidation of L-aspartate to iminoaspartate, the first step in the de novo biosynthesis of NAD(+).</text>
</comment>
<evidence type="ECO:0000256" key="11">
    <source>
        <dbReference type="ARBA" id="ARBA00048305"/>
    </source>
</evidence>
<comment type="similarity">
    <text evidence="3 13">Belongs to the FAD-dependent oxidoreductase 2 family. NadB subfamily.</text>
</comment>
<dbReference type="Pfam" id="PF02910">
    <property type="entry name" value="Succ_DH_flav_C"/>
    <property type="match status" value="1"/>
</dbReference>
<dbReference type="SUPFAM" id="SSF51905">
    <property type="entry name" value="FAD/NAD(P)-binding domain"/>
    <property type="match status" value="1"/>
</dbReference>
<comment type="pathway">
    <text evidence="2 13">Cofactor biosynthesis; NAD(+) biosynthesis; iminoaspartate from L-aspartate (oxidase route): step 1/1.</text>
</comment>
<dbReference type="Gene3D" id="3.90.700.10">
    <property type="entry name" value="Succinate dehydrogenase/fumarate reductase flavoprotein, catalytic domain"/>
    <property type="match status" value="1"/>
</dbReference>
<dbReference type="PRINTS" id="PR00368">
    <property type="entry name" value="FADPNR"/>
</dbReference>
<dbReference type="PANTHER" id="PTHR42716">
    <property type="entry name" value="L-ASPARTATE OXIDASE"/>
    <property type="match status" value="1"/>
</dbReference>
<evidence type="ECO:0000256" key="3">
    <source>
        <dbReference type="ARBA" id="ARBA00008562"/>
    </source>
</evidence>
<dbReference type="InterPro" id="IPR036188">
    <property type="entry name" value="FAD/NAD-bd_sf"/>
</dbReference>
<evidence type="ECO:0000259" key="14">
    <source>
        <dbReference type="Pfam" id="PF00890"/>
    </source>
</evidence>
<dbReference type="InterPro" id="IPR003953">
    <property type="entry name" value="FAD-dep_OxRdtase_2_FAD-bd"/>
</dbReference>
<evidence type="ECO:0000256" key="12">
    <source>
        <dbReference type="NCBIfam" id="TIGR00551"/>
    </source>
</evidence>
<dbReference type="InterPro" id="IPR005288">
    <property type="entry name" value="NadB"/>
</dbReference>
<dbReference type="SUPFAM" id="SSF56425">
    <property type="entry name" value="Succinate dehydrogenase/fumarate reductase flavoprotein, catalytic domain"/>
    <property type="match status" value="1"/>
</dbReference>
<dbReference type="InterPro" id="IPR015939">
    <property type="entry name" value="Fum_Rdtase/Succ_DH_flav-like_C"/>
</dbReference>
<comment type="cofactor">
    <cofactor evidence="1 13">
        <name>FAD</name>
        <dbReference type="ChEBI" id="CHEBI:57692"/>
    </cofactor>
</comment>
<dbReference type="FunFam" id="3.90.700.10:FF:000005">
    <property type="entry name" value="Succinate dehydrogenase flavoprotein subunit"/>
    <property type="match status" value="1"/>
</dbReference>
<keyword evidence="9 13" id="KW-0560">Oxidoreductase</keyword>
<dbReference type="InterPro" id="IPR037099">
    <property type="entry name" value="Fum_R/Succ_DH_flav-like_C_sf"/>
</dbReference>
<keyword evidence="8 13" id="KW-0274">FAD</keyword>
<evidence type="ECO:0000259" key="15">
    <source>
        <dbReference type="Pfam" id="PF02910"/>
    </source>
</evidence>
<dbReference type="InterPro" id="IPR027477">
    <property type="entry name" value="Succ_DH/fumarate_Rdtase_cat_sf"/>
</dbReference>
<dbReference type="Gene3D" id="1.20.58.100">
    <property type="entry name" value="Fumarate reductase/succinate dehydrogenase flavoprotein-like, C-terminal domain"/>
    <property type="match status" value="1"/>
</dbReference>
<dbReference type="GO" id="GO:0034628">
    <property type="term" value="P:'de novo' NAD+ biosynthetic process from L-aspartate"/>
    <property type="evidence" value="ECO:0007669"/>
    <property type="project" value="TreeGrafter"/>
</dbReference>
<dbReference type="Pfam" id="PF00890">
    <property type="entry name" value="FAD_binding_2"/>
    <property type="match status" value="1"/>
</dbReference>
<dbReference type="EC" id="1.4.3.16" evidence="4 12"/>
<evidence type="ECO:0000256" key="5">
    <source>
        <dbReference type="ARBA" id="ARBA00021901"/>
    </source>
</evidence>
<dbReference type="PANTHER" id="PTHR42716:SF2">
    <property type="entry name" value="L-ASPARTATE OXIDASE, CHLOROPLASTIC"/>
    <property type="match status" value="1"/>
</dbReference>
<keyword evidence="6 13" id="KW-0285">Flavoprotein</keyword>
<dbReference type="GO" id="GO:0008734">
    <property type="term" value="F:L-aspartate oxidase activity"/>
    <property type="evidence" value="ECO:0007669"/>
    <property type="project" value="UniProtKB-UniRule"/>
</dbReference>
<evidence type="ECO:0000256" key="8">
    <source>
        <dbReference type="ARBA" id="ARBA00022827"/>
    </source>
</evidence>
<comment type="catalytic activity">
    <reaction evidence="11">
        <text>L-aspartate + O2 = iminosuccinate + H2O2</text>
        <dbReference type="Rhea" id="RHEA:25876"/>
        <dbReference type="ChEBI" id="CHEBI:15379"/>
        <dbReference type="ChEBI" id="CHEBI:16240"/>
        <dbReference type="ChEBI" id="CHEBI:29991"/>
        <dbReference type="ChEBI" id="CHEBI:77875"/>
        <dbReference type="EC" id="1.4.3.16"/>
    </reaction>
    <physiologicalReaction direction="left-to-right" evidence="11">
        <dbReference type="Rhea" id="RHEA:25877"/>
    </physiologicalReaction>
</comment>
<evidence type="ECO:0000256" key="13">
    <source>
        <dbReference type="RuleBase" id="RU362049"/>
    </source>
</evidence>
<gene>
    <name evidence="16" type="ORF">HD598_001590</name>
</gene>
<dbReference type="EMBL" id="JACHDR010000001">
    <property type="protein sequence ID" value="MBB5512903.1"/>
    <property type="molecule type" value="Genomic_DNA"/>
</dbReference>
<evidence type="ECO:0000313" key="16">
    <source>
        <dbReference type="EMBL" id="MBB5512903.1"/>
    </source>
</evidence>
<dbReference type="GO" id="GO:0005737">
    <property type="term" value="C:cytoplasm"/>
    <property type="evidence" value="ECO:0007669"/>
    <property type="project" value="UniProtKB-SubCell"/>
</dbReference>
<dbReference type="NCBIfam" id="TIGR00551">
    <property type="entry name" value="nadB"/>
    <property type="match status" value="1"/>
</dbReference>
<proteinExistence type="inferred from homology"/>
<organism evidence="16 17">
    <name type="scientific">Neomicrococcus aestuarii</name>
    <dbReference type="NCBI Taxonomy" id="556325"/>
    <lineage>
        <taxon>Bacteria</taxon>
        <taxon>Bacillati</taxon>
        <taxon>Actinomycetota</taxon>
        <taxon>Actinomycetes</taxon>
        <taxon>Micrococcales</taxon>
        <taxon>Micrococcaceae</taxon>
        <taxon>Neomicrococcus</taxon>
    </lineage>
</organism>
<dbReference type="Gene3D" id="3.50.50.60">
    <property type="entry name" value="FAD/NAD(P)-binding domain"/>
    <property type="match status" value="1"/>
</dbReference>
<evidence type="ECO:0000256" key="2">
    <source>
        <dbReference type="ARBA" id="ARBA00004950"/>
    </source>
</evidence>
<accession>A0A7W8TU77</accession>
<dbReference type="RefSeq" id="WP_311538988.1">
    <property type="nucleotide sequence ID" value="NZ_BAAARH010000021.1"/>
</dbReference>
<dbReference type="SUPFAM" id="SSF46977">
    <property type="entry name" value="Succinate dehydrogenase/fumarate reductase flavoprotein C-terminal domain"/>
    <property type="match status" value="1"/>
</dbReference>
<dbReference type="Proteomes" id="UP000580797">
    <property type="component" value="Unassembled WGS sequence"/>
</dbReference>
<evidence type="ECO:0000313" key="17">
    <source>
        <dbReference type="Proteomes" id="UP000580797"/>
    </source>
</evidence>
<evidence type="ECO:0000256" key="10">
    <source>
        <dbReference type="ARBA" id="ARBA00029426"/>
    </source>
</evidence>
<name>A0A7W8TU77_9MICC</name>
<evidence type="ECO:0000256" key="7">
    <source>
        <dbReference type="ARBA" id="ARBA00022642"/>
    </source>
</evidence>